<dbReference type="InterPro" id="IPR009057">
    <property type="entry name" value="Homeodomain-like_sf"/>
</dbReference>
<dbReference type="NCBIfam" id="NF033545">
    <property type="entry name" value="transpos_IS630"/>
    <property type="match status" value="1"/>
</dbReference>
<feature type="domain" description="Tc1-like transposase DDE" evidence="1">
    <location>
        <begin position="146"/>
        <end position="282"/>
    </location>
</feature>
<protein>
    <recommendedName>
        <fullName evidence="1">Tc1-like transposase DDE domain-containing protein</fullName>
    </recommendedName>
</protein>
<dbReference type="InterPro" id="IPR047655">
    <property type="entry name" value="Transpos_IS630-like"/>
</dbReference>
<dbReference type="InParanoid" id="A0A409YGS8"/>
<organism evidence="2 3">
    <name type="scientific">Panaeolus cyanescens</name>
    <dbReference type="NCBI Taxonomy" id="181874"/>
    <lineage>
        <taxon>Eukaryota</taxon>
        <taxon>Fungi</taxon>
        <taxon>Dikarya</taxon>
        <taxon>Basidiomycota</taxon>
        <taxon>Agaricomycotina</taxon>
        <taxon>Agaricomycetes</taxon>
        <taxon>Agaricomycetidae</taxon>
        <taxon>Agaricales</taxon>
        <taxon>Agaricineae</taxon>
        <taxon>Galeropsidaceae</taxon>
        <taxon>Panaeolus</taxon>
    </lineage>
</organism>
<dbReference type="Pfam" id="PF13358">
    <property type="entry name" value="DDE_3"/>
    <property type="match status" value="1"/>
</dbReference>
<name>A0A409YGS8_9AGAR</name>
<gene>
    <name evidence="2" type="ORF">CVT24_011455</name>
</gene>
<evidence type="ECO:0000259" key="1">
    <source>
        <dbReference type="Pfam" id="PF13358"/>
    </source>
</evidence>
<dbReference type="Gene3D" id="3.30.420.10">
    <property type="entry name" value="Ribonuclease H-like superfamily/Ribonuclease H"/>
    <property type="match status" value="1"/>
</dbReference>
<proteinExistence type="predicted"/>
<dbReference type="STRING" id="181874.A0A409YGS8"/>
<dbReference type="InterPro" id="IPR036397">
    <property type="entry name" value="RNaseH_sf"/>
</dbReference>
<dbReference type="AlphaFoldDB" id="A0A409YGS8"/>
<evidence type="ECO:0000313" key="3">
    <source>
        <dbReference type="Proteomes" id="UP000284842"/>
    </source>
</evidence>
<dbReference type="EMBL" id="NHTK01001181">
    <property type="protein sequence ID" value="PPR02227.1"/>
    <property type="molecule type" value="Genomic_DNA"/>
</dbReference>
<dbReference type="GO" id="GO:0003676">
    <property type="term" value="F:nucleic acid binding"/>
    <property type="evidence" value="ECO:0007669"/>
    <property type="project" value="InterPro"/>
</dbReference>
<dbReference type="InterPro" id="IPR038717">
    <property type="entry name" value="Tc1-like_DDE_dom"/>
</dbReference>
<dbReference type="Proteomes" id="UP000284842">
    <property type="component" value="Unassembled WGS sequence"/>
</dbReference>
<dbReference type="SUPFAM" id="SSF46689">
    <property type="entry name" value="Homeodomain-like"/>
    <property type="match status" value="1"/>
</dbReference>
<dbReference type="PANTHER" id="PTHR46564">
    <property type="entry name" value="TRANSPOSASE"/>
    <property type="match status" value="1"/>
</dbReference>
<accession>A0A409YGS8</accession>
<dbReference type="OrthoDB" id="2266637at2759"/>
<evidence type="ECO:0000313" key="2">
    <source>
        <dbReference type="EMBL" id="PPR02227.1"/>
    </source>
</evidence>
<sequence>MIGNRCYISRETKENIVVLSAYMKTRQVAEMLQVSDRTVRRVKALAQRTGRVNAPALAQGRPRKLSSADAAYLISLVERTPDLYLYELQALLQDALGVYVTENTISATLRRQGFTRKKVSMPALERNEDLRAEYQTNIGENYAAEQLVFVDESACNRNTTKRLFGWAPTGQRSRRHDYFIRGQRYSILPALSLDGVLHLDVINRSYTQELFDGFIDGLLDNMNPFPARNSVIVMDNASIHKSQALREMIEARGMRLVFLPAYSPDLNPIEEGFSAMKAWIKEYRDEVRGELLGEITCNPYDILWVGVFSSMTPSKAEGWFRDCGYL</sequence>
<comment type="caution">
    <text evidence="2">The sequence shown here is derived from an EMBL/GenBank/DDBJ whole genome shotgun (WGS) entry which is preliminary data.</text>
</comment>
<keyword evidence="3" id="KW-1185">Reference proteome</keyword>
<reference evidence="2 3" key="1">
    <citation type="journal article" date="2018" name="Evol. Lett.">
        <title>Horizontal gene cluster transfer increased hallucinogenic mushroom diversity.</title>
        <authorList>
            <person name="Reynolds H.T."/>
            <person name="Vijayakumar V."/>
            <person name="Gluck-Thaler E."/>
            <person name="Korotkin H.B."/>
            <person name="Matheny P.B."/>
            <person name="Slot J.C."/>
        </authorList>
    </citation>
    <scope>NUCLEOTIDE SEQUENCE [LARGE SCALE GENOMIC DNA]</scope>
    <source>
        <strain evidence="2 3">2629</strain>
    </source>
</reference>
<dbReference type="PANTHER" id="PTHR46564:SF1">
    <property type="entry name" value="TRANSPOSASE"/>
    <property type="match status" value="1"/>
</dbReference>